<comment type="caution">
    <text evidence="1">The sequence shown here is derived from an EMBL/GenBank/DDBJ whole genome shotgun (WGS) entry which is preliminary data.</text>
</comment>
<reference evidence="1 2" key="1">
    <citation type="journal article" date="2019" name="G3 (Bethesda)">
        <title>Sequencing of a Wild Apple (Malus baccata) Genome Unravels the Differences Between Cultivated and Wild Apple Species Regarding Disease Resistance and Cold Tolerance.</title>
        <authorList>
            <person name="Chen X."/>
        </authorList>
    </citation>
    <scope>NUCLEOTIDE SEQUENCE [LARGE SCALE GENOMIC DNA]</scope>
    <source>
        <strain evidence="2">cv. Shandingzi</strain>
        <tissue evidence="1">Leaves</tissue>
    </source>
</reference>
<sequence length="58" mass="6872">MNNINSGWRSGILEKIQGRLMKVYLLARRFRKHIKDLKNIPRTPRCGLSKQETIINKH</sequence>
<protein>
    <submittedName>
        <fullName evidence="1">Uncharacterized protein</fullName>
    </submittedName>
</protein>
<proteinExistence type="predicted"/>
<dbReference type="EMBL" id="VIEB01000036">
    <property type="protein sequence ID" value="TQE10863.1"/>
    <property type="molecule type" value="Genomic_DNA"/>
</dbReference>
<keyword evidence="2" id="KW-1185">Reference proteome</keyword>
<accession>A0A540NJQ6</accession>
<evidence type="ECO:0000313" key="2">
    <source>
        <dbReference type="Proteomes" id="UP000315295"/>
    </source>
</evidence>
<evidence type="ECO:0000313" key="1">
    <source>
        <dbReference type="EMBL" id="TQE10863.1"/>
    </source>
</evidence>
<dbReference type="Proteomes" id="UP000315295">
    <property type="component" value="Unassembled WGS sequence"/>
</dbReference>
<dbReference type="AlphaFoldDB" id="A0A540NJQ6"/>
<name>A0A540NJQ6_MALBA</name>
<gene>
    <name evidence="1" type="ORF">C1H46_003563</name>
</gene>
<organism evidence="1 2">
    <name type="scientific">Malus baccata</name>
    <name type="common">Siberian crab apple</name>
    <name type="synonym">Pyrus baccata</name>
    <dbReference type="NCBI Taxonomy" id="106549"/>
    <lineage>
        <taxon>Eukaryota</taxon>
        <taxon>Viridiplantae</taxon>
        <taxon>Streptophyta</taxon>
        <taxon>Embryophyta</taxon>
        <taxon>Tracheophyta</taxon>
        <taxon>Spermatophyta</taxon>
        <taxon>Magnoliopsida</taxon>
        <taxon>eudicotyledons</taxon>
        <taxon>Gunneridae</taxon>
        <taxon>Pentapetalae</taxon>
        <taxon>rosids</taxon>
        <taxon>fabids</taxon>
        <taxon>Rosales</taxon>
        <taxon>Rosaceae</taxon>
        <taxon>Amygdaloideae</taxon>
        <taxon>Maleae</taxon>
        <taxon>Malus</taxon>
    </lineage>
</organism>